<protein>
    <submittedName>
        <fullName evidence="5">TBC domain-containing protein kinase-like protein</fullName>
    </submittedName>
</protein>
<dbReference type="GO" id="GO:0004672">
    <property type="term" value="F:protein kinase activity"/>
    <property type="evidence" value="ECO:0007669"/>
    <property type="project" value="InterPro"/>
</dbReference>
<dbReference type="SUPFAM" id="SSF56112">
    <property type="entry name" value="Protein kinase-like (PK-like)"/>
    <property type="match status" value="1"/>
</dbReference>
<dbReference type="InterPro" id="IPR001763">
    <property type="entry name" value="Rhodanese-like_dom"/>
</dbReference>
<dbReference type="GO" id="GO:0005524">
    <property type="term" value="F:ATP binding"/>
    <property type="evidence" value="ECO:0007669"/>
    <property type="project" value="InterPro"/>
</dbReference>
<dbReference type="OrthoDB" id="1668230at2759"/>
<keyword evidence="1" id="KW-0343">GTPase activation</keyword>
<reference evidence="5" key="1">
    <citation type="submission" date="2020-12" db="UniProtKB">
        <authorList>
            <consortium name="WormBaseParasite"/>
        </authorList>
    </citation>
    <scope>IDENTIFICATION</scope>
    <source>
        <strain evidence="5">MHco3</strain>
    </source>
</reference>
<organism evidence="4 5">
    <name type="scientific">Haemonchus contortus</name>
    <name type="common">Barber pole worm</name>
    <dbReference type="NCBI Taxonomy" id="6289"/>
    <lineage>
        <taxon>Eukaryota</taxon>
        <taxon>Metazoa</taxon>
        <taxon>Ecdysozoa</taxon>
        <taxon>Nematoda</taxon>
        <taxon>Chromadorea</taxon>
        <taxon>Rhabditida</taxon>
        <taxon>Rhabditina</taxon>
        <taxon>Rhabditomorpha</taxon>
        <taxon>Strongyloidea</taxon>
        <taxon>Trichostrongylidae</taxon>
        <taxon>Haemonchus</taxon>
    </lineage>
</organism>
<evidence type="ECO:0000256" key="1">
    <source>
        <dbReference type="ARBA" id="ARBA00022468"/>
    </source>
</evidence>
<dbReference type="PROSITE" id="PS50086">
    <property type="entry name" value="TBC_RABGAP"/>
    <property type="match status" value="1"/>
</dbReference>
<name>A0A7I4Z3R8_HAECO</name>
<dbReference type="Gene3D" id="1.10.8.270">
    <property type="entry name" value="putative rabgap domain of human tbc1 domain family member 14 like domains"/>
    <property type="match status" value="1"/>
</dbReference>
<evidence type="ECO:0000313" key="5">
    <source>
        <dbReference type="WBParaSite" id="HCON_00185180-00001"/>
    </source>
</evidence>
<dbReference type="InterPro" id="IPR011009">
    <property type="entry name" value="Kinase-like_dom_sf"/>
</dbReference>
<dbReference type="InterPro" id="IPR000195">
    <property type="entry name" value="Rab-GAP-TBC_dom"/>
</dbReference>
<dbReference type="Proteomes" id="UP000025227">
    <property type="component" value="Unplaced"/>
</dbReference>
<dbReference type="PANTHER" id="PTHR22957:SF168">
    <property type="entry name" value="TBC DOMAIN-CONTAINING PROTEIN KINASE-LIKE PROTEIN"/>
    <property type="match status" value="1"/>
</dbReference>
<feature type="domain" description="Protein kinase" evidence="2">
    <location>
        <begin position="1"/>
        <end position="278"/>
    </location>
</feature>
<dbReference type="PANTHER" id="PTHR22957">
    <property type="entry name" value="TBC1 DOMAIN FAMILY MEMBER GTPASE-ACTIVATING PROTEIN"/>
    <property type="match status" value="1"/>
</dbReference>
<dbReference type="Pfam" id="PF00581">
    <property type="entry name" value="Rhodanese"/>
    <property type="match status" value="1"/>
</dbReference>
<dbReference type="InterPro" id="IPR036873">
    <property type="entry name" value="Rhodanese-like_dom_sf"/>
</dbReference>
<dbReference type="InterPro" id="IPR035969">
    <property type="entry name" value="Rab-GAP_TBC_sf"/>
</dbReference>
<dbReference type="Pfam" id="PF00566">
    <property type="entry name" value="RabGAP-TBC"/>
    <property type="match status" value="1"/>
</dbReference>
<dbReference type="Gene3D" id="1.10.510.10">
    <property type="entry name" value="Transferase(Phosphotransferase) domain 1"/>
    <property type="match status" value="1"/>
</dbReference>
<sequence>MRLLENACFGALVLLGIEEGRRTCANGLPVISSSIRMLGRFEKMKSIQHPALCAYIELVRCTLVPNAVILISEHHNLSLSSLLSSNSLSSEEIFNVLWQIADGISALHNAGFCAGILNSDSIVIPECEDKRSMTVRLTQYAMSYISKDGFDIQNGLPVGFSVAPEQLIKGLRSGGTTFKTDVWALGIVLLEMATGVLLRDIWSLKQYMTILKCSMTRAVNGSLLDPLLKALRSVSQSSREVSKLDNKLLGVMEKCLALLPSKRPTPNEILSSMSHEQASDSSYFESVESLSERISSNSSRDWILREMPVEDALFLWRLCGSSAEAILIRNNVITLRHRVLTNPSIVVEDLRMFGNDEARKFYVKPGVVMLPDKNMREKLSSIASTDIFLQSSLTATEAGDFQNDNLSVIVKEKDMVYQASRMRLISHLLASRFYKQQELLDAVAPDIPPMRRADVWCALLDVRSSDEWNFYLSNTLAVHISDRQLDVDIPRCHQYEELMTSPAAHYGLRRLLKAWLISHPQYVYWQGCDSLAAPFLLLHFNRLPTALACLTAFIKKYLNNFFLKDNSAVIQEQLAVFNHLLAFVDAKLYTRLASMEFYPELFAIPWFLTCFAHVLPIHKLFHIWDHLLQRDSSFPLFIGLAILRQLRPTLIDASFNDAILLFSDLPDLSMEVVVSDSIAYYDRVPPSCAFRPHATPSDKPQAAPRGLPCSLRHVPYKELKKWHCPRLSREEFKWRVTDQLIVVIDIRPQIEFGRGCVLRSINYPNVSDKSLLNIAEPMKAAQRNQHPICILGGKDVDITRKFSGDLVNLGIDGICVLDGGFESIRHDTSLIHVPH</sequence>
<dbReference type="InterPro" id="IPR000719">
    <property type="entry name" value="Prot_kinase_dom"/>
</dbReference>
<dbReference type="Pfam" id="PF00069">
    <property type="entry name" value="Pkinase"/>
    <property type="match status" value="1"/>
</dbReference>
<dbReference type="SMART" id="SM00220">
    <property type="entry name" value="S_TKc"/>
    <property type="match status" value="1"/>
</dbReference>
<proteinExistence type="predicted"/>
<evidence type="ECO:0000259" key="3">
    <source>
        <dbReference type="PROSITE" id="PS50086"/>
    </source>
</evidence>
<dbReference type="PROSITE" id="PS50011">
    <property type="entry name" value="PROTEIN_KINASE_DOM"/>
    <property type="match status" value="1"/>
</dbReference>
<accession>A0A7I4Z3R8</accession>
<evidence type="ECO:0000259" key="2">
    <source>
        <dbReference type="PROSITE" id="PS50011"/>
    </source>
</evidence>
<dbReference type="WBParaSite" id="HCON_00185180-00001">
    <property type="protein sequence ID" value="HCON_00185180-00001"/>
    <property type="gene ID" value="HCON_00185180"/>
</dbReference>
<feature type="domain" description="Rab-GAP TBC" evidence="3">
    <location>
        <begin position="446"/>
        <end position="631"/>
    </location>
</feature>
<dbReference type="Gene3D" id="1.10.472.80">
    <property type="entry name" value="Ypt/Rab-GAP domain of gyp1p, domain 3"/>
    <property type="match status" value="1"/>
</dbReference>
<dbReference type="AlphaFoldDB" id="A0A7I4Z3R8"/>
<dbReference type="GO" id="GO:0005096">
    <property type="term" value="F:GTPase activator activity"/>
    <property type="evidence" value="ECO:0007669"/>
    <property type="project" value="UniProtKB-KW"/>
</dbReference>
<evidence type="ECO:0000313" key="4">
    <source>
        <dbReference type="Proteomes" id="UP000025227"/>
    </source>
</evidence>
<dbReference type="FunFam" id="1.10.8.270:FF:000044">
    <property type="entry name" value="TBC Kinase homolog"/>
    <property type="match status" value="1"/>
</dbReference>
<dbReference type="SUPFAM" id="SSF47923">
    <property type="entry name" value="Ypt/Rab-GAP domain of gyp1p"/>
    <property type="match status" value="2"/>
</dbReference>
<keyword evidence="4" id="KW-1185">Reference proteome</keyword>
<dbReference type="OMA" id="THTDRQI"/>
<dbReference type="SMART" id="SM00164">
    <property type="entry name" value="TBC"/>
    <property type="match status" value="1"/>
</dbReference>
<dbReference type="SUPFAM" id="SSF52821">
    <property type="entry name" value="Rhodanese/Cell cycle control phosphatase"/>
    <property type="match status" value="1"/>
</dbReference>